<proteinExistence type="inferred from homology"/>
<dbReference type="PANTHER" id="PTHR31885">
    <property type="entry name" value="GH04784P"/>
    <property type="match status" value="1"/>
</dbReference>
<keyword evidence="5 6" id="KW-0472">Membrane</keyword>
<name>A0A0R0ADC3_9GAMM</name>
<reference evidence="7 8" key="1">
    <citation type="submission" date="2015-10" db="EMBL/GenBank/DDBJ databases">
        <title>Genome sequencing and analysis of members of genus Stenotrophomonas.</title>
        <authorList>
            <person name="Patil P.P."/>
            <person name="Midha S."/>
            <person name="Patil P.B."/>
        </authorList>
    </citation>
    <scope>NUCLEOTIDE SEQUENCE [LARGE SCALE GENOMIC DNA]</scope>
    <source>
        <strain evidence="7 8">JCM 9942</strain>
    </source>
</reference>
<gene>
    <name evidence="7" type="ORF">ARC78_13325</name>
</gene>
<dbReference type="InterPro" id="IPR012506">
    <property type="entry name" value="TMEM86B-like"/>
</dbReference>
<comment type="subcellular location">
    <subcellularLocation>
        <location evidence="1">Membrane</location>
        <topology evidence="1">Multi-pass membrane protein</topology>
    </subcellularLocation>
</comment>
<comment type="similarity">
    <text evidence="2">Belongs to the TMEM86 family.</text>
</comment>
<evidence type="ECO:0008006" key="9">
    <source>
        <dbReference type="Google" id="ProtNLM"/>
    </source>
</evidence>
<comment type="caution">
    <text evidence="7">The sequence shown here is derived from an EMBL/GenBank/DDBJ whole genome shotgun (WGS) entry which is preliminary data.</text>
</comment>
<feature type="transmembrane region" description="Helical" evidence="6">
    <location>
        <begin position="174"/>
        <end position="192"/>
    </location>
</feature>
<sequence>MGGRKVLTAGIVIAAAGAILGGMAGGAWLPLHYVGKPLATLLILGVAATAVDADRRYRRWIVLGLVFSLMGDVWLMLPGDYFVAGLIAFLLAHLAYISAFLPGLHRRAALPAALCLAAYAVGYVWLLWPYLPAALRLPVLVYVGVLALMAIAALGRRLQQPVRGASRDSSGRAALGGVLFIASDSVLAWDRFTGGVPLALLLVLSTYYLAQWCIACSVSASANRPR</sequence>
<feature type="transmembrane region" description="Helical" evidence="6">
    <location>
        <begin position="83"/>
        <end position="101"/>
    </location>
</feature>
<evidence type="ECO:0000256" key="1">
    <source>
        <dbReference type="ARBA" id="ARBA00004141"/>
    </source>
</evidence>
<dbReference type="GO" id="GO:0016787">
    <property type="term" value="F:hydrolase activity"/>
    <property type="evidence" value="ECO:0007669"/>
    <property type="project" value="TreeGrafter"/>
</dbReference>
<dbReference type="GO" id="GO:0016020">
    <property type="term" value="C:membrane"/>
    <property type="evidence" value="ECO:0007669"/>
    <property type="project" value="UniProtKB-SubCell"/>
</dbReference>
<keyword evidence="3 6" id="KW-0812">Transmembrane</keyword>
<dbReference type="EMBL" id="LLXS01000039">
    <property type="protein sequence ID" value="KRG39934.1"/>
    <property type="molecule type" value="Genomic_DNA"/>
</dbReference>
<evidence type="ECO:0000256" key="6">
    <source>
        <dbReference type="SAM" id="Phobius"/>
    </source>
</evidence>
<evidence type="ECO:0000256" key="5">
    <source>
        <dbReference type="ARBA" id="ARBA00023136"/>
    </source>
</evidence>
<feature type="transmembrane region" description="Helical" evidence="6">
    <location>
        <begin position="198"/>
        <end position="220"/>
    </location>
</feature>
<feature type="transmembrane region" description="Helical" evidence="6">
    <location>
        <begin position="34"/>
        <end position="53"/>
    </location>
</feature>
<evidence type="ECO:0000256" key="3">
    <source>
        <dbReference type="ARBA" id="ARBA00022692"/>
    </source>
</evidence>
<accession>A0A0R0ADC3</accession>
<dbReference type="Pfam" id="PF07947">
    <property type="entry name" value="YhhN"/>
    <property type="match status" value="1"/>
</dbReference>
<evidence type="ECO:0000256" key="2">
    <source>
        <dbReference type="ARBA" id="ARBA00007375"/>
    </source>
</evidence>
<organism evidence="7 8">
    <name type="scientific">Stenotrophomonas pictorum JCM 9942</name>
    <dbReference type="NCBI Taxonomy" id="1236960"/>
    <lineage>
        <taxon>Bacteria</taxon>
        <taxon>Pseudomonadati</taxon>
        <taxon>Pseudomonadota</taxon>
        <taxon>Gammaproteobacteria</taxon>
        <taxon>Lysobacterales</taxon>
        <taxon>Lysobacteraceae</taxon>
        <taxon>Stenotrophomonas</taxon>
    </lineage>
</organism>
<evidence type="ECO:0000313" key="7">
    <source>
        <dbReference type="EMBL" id="KRG39934.1"/>
    </source>
</evidence>
<dbReference type="PANTHER" id="PTHR31885:SF6">
    <property type="entry name" value="GH04784P"/>
    <property type="match status" value="1"/>
</dbReference>
<dbReference type="Proteomes" id="UP000050836">
    <property type="component" value="Unassembled WGS sequence"/>
</dbReference>
<keyword evidence="4 6" id="KW-1133">Transmembrane helix</keyword>
<evidence type="ECO:0000313" key="8">
    <source>
        <dbReference type="Proteomes" id="UP000050836"/>
    </source>
</evidence>
<keyword evidence="8" id="KW-1185">Reference proteome</keyword>
<protein>
    <recommendedName>
        <fullName evidence="9">Lysoplasmalogenase</fullName>
    </recommendedName>
</protein>
<feature type="transmembrane region" description="Helical" evidence="6">
    <location>
        <begin position="134"/>
        <end position="154"/>
    </location>
</feature>
<feature type="transmembrane region" description="Helical" evidence="6">
    <location>
        <begin position="7"/>
        <end position="28"/>
    </location>
</feature>
<feature type="transmembrane region" description="Helical" evidence="6">
    <location>
        <begin position="108"/>
        <end position="128"/>
    </location>
</feature>
<feature type="transmembrane region" description="Helical" evidence="6">
    <location>
        <begin position="60"/>
        <end position="77"/>
    </location>
</feature>
<evidence type="ECO:0000256" key="4">
    <source>
        <dbReference type="ARBA" id="ARBA00022989"/>
    </source>
</evidence>
<dbReference type="RefSeq" id="WP_057506382.1">
    <property type="nucleotide sequence ID" value="NZ_LLXS01000039.1"/>
</dbReference>
<dbReference type="AlphaFoldDB" id="A0A0R0ADC3"/>